<dbReference type="AlphaFoldDB" id="A0A6G1KYW6"/>
<dbReference type="EMBL" id="ML995884">
    <property type="protein sequence ID" value="KAF2765787.1"/>
    <property type="molecule type" value="Genomic_DNA"/>
</dbReference>
<feature type="compositionally biased region" description="Polar residues" evidence="1">
    <location>
        <begin position="370"/>
        <end position="396"/>
    </location>
</feature>
<organism evidence="2 3">
    <name type="scientific">Teratosphaeria nubilosa</name>
    <dbReference type="NCBI Taxonomy" id="161662"/>
    <lineage>
        <taxon>Eukaryota</taxon>
        <taxon>Fungi</taxon>
        <taxon>Dikarya</taxon>
        <taxon>Ascomycota</taxon>
        <taxon>Pezizomycotina</taxon>
        <taxon>Dothideomycetes</taxon>
        <taxon>Dothideomycetidae</taxon>
        <taxon>Mycosphaerellales</taxon>
        <taxon>Teratosphaeriaceae</taxon>
        <taxon>Teratosphaeria</taxon>
    </lineage>
</organism>
<feature type="compositionally biased region" description="Low complexity" evidence="1">
    <location>
        <begin position="134"/>
        <end position="146"/>
    </location>
</feature>
<evidence type="ECO:0000256" key="1">
    <source>
        <dbReference type="SAM" id="MobiDB-lite"/>
    </source>
</evidence>
<gene>
    <name evidence="2" type="ORF">EJ03DRAFT_354570</name>
</gene>
<evidence type="ECO:0000313" key="2">
    <source>
        <dbReference type="EMBL" id="KAF2765787.1"/>
    </source>
</evidence>
<feature type="region of interest" description="Disordered" evidence="1">
    <location>
        <begin position="370"/>
        <end position="415"/>
    </location>
</feature>
<accession>A0A6G1KYW6</accession>
<keyword evidence="3" id="KW-1185">Reference proteome</keyword>
<feature type="region of interest" description="Disordered" evidence="1">
    <location>
        <begin position="131"/>
        <end position="171"/>
    </location>
</feature>
<protein>
    <submittedName>
        <fullName evidence="2">Uncharacterized protein</fullName>
    </submittedName>
</protein>
<dbReference type="Proteomes" id="UP000799436">
    <property type="component" value="Unassembled WGS sequence"/>
</dbReference>
<reference evidence="2" key="1">
    <citation type="journal article" date="2020" name="Stud. Mycol.">
        <title>101 Dothideomycetes genomes: a test case for predicting lifestyles and emergence of pathogens.</title>
        <authorList>
            <person name="Haridas S."/>
            <person name="Albert R."/>
            <person name="Binder M."/>
            <person name="Bloem J."/>
            <person name="Labutti K."/>
            <person name="Salamov A."/>
            <person name="Andreopoulos B."/>
            <person name="Baker S."/>
            <person name="Barry K."/>
            <person name="Bills G."/>
            <person name="Bluhm B."/>
            <person name="Cannon C."/>
            <person name="Castanera R."/>
            <person name="Culley D."/>
            <person name="Daum C."/>
            <person name="Ezra D."/>
            <person name="Gonzalez J."/>
            <person name="Henrissat B."/>
            <person name="Kuo A."/>
            <person name="Liang C."/>
            <person name="Lipzen A."/>
            <person name="Lutzoni F."/>
            <person name="Magnuson J."/>
            <person name="Mondo S."/>
            <person name="Nolan M."/>
            <person name="Ohm R."/>
            <person name="Pangilinan J."/>
            <person name="Park H.-J."/>
            <person name="Ramirez L."/>
            <person name="Alfaro M."/>
            <person name="Sun H."/>
            <person name="Tritt A."/>
            <person name="Yoshinaga Y."/>
            <person name="Zwiers L.-H."/>
            <person name="Turgeon B."/>
            <person name="Goodwin S."/>
            <person name="Spatafora J."/>
            <person name="Crous P."/>
            <person name="Grigoriev I."/>
        </authorList>
    </citation>
    <scope>NUCLEOTIDE SEQUENCE</scope>
    <source>
        <strain evidence="2">CBS 116005</strain>
    </source>
</reference>
<name>A0A6G1KYW6_9PEZI</name>
<proteinExistence type="predicted"/>
<dbReference type="OrthoDB" id="10592904at2759"/>
<evidence type="ECO:0000313" key="3">
    <source>
        <dbReference type="Proteomes" id="UP000799436"/>
    </source>
</evidence>
<sequence length="548" mass="59837">MTRWNYILRRDGYLILHFYDLKTCERRVKVLNQLHGSTIKPGAYSSAMSERFRNDVPIHIDWIELCNLDGSRPPGNLDALWQSRRQDIEGAMQVCGERVVLRPKPVDTGVQRLLQHWKQHNRPAYSLENSSFNAATTPTGATATSAPVPVSTATSHAGGLGHSSDSAAPSISNSVGSDLRFAQYYSQQLPQAGIQPRDWILSKERATAFDRGTDMTRTLVNALTNAPEHDIVGLARPRLARPLVPLDATEHTLLPATVRITNEQIFAVQSSKDGTTTFGFGRKLALPPSDMSQSETNMHAISGGSGLLPSKRKRQISQDDFTGGELPAANKRMKAVNSISTNFGGRQITHMPMAIAEAPAARTTLVHDNSATARSTSRPLNTLQQSTEPGNASSVTALPPMPKISNFAPPKKTNCSDKEATSIAVKIAAANTTKMSTPNALDVFQGISHPLIGPGPNGDSGTGVELPDGQKIDSRMIMAGPGLEPDRIRSWAVRNRAASQRDGQKMTQVTLEFEGMGNAEVMIRKVWIPTRDLPEDFDDQAEKWWKMH</sequence>